<dbReference type="SUPFAM" id="SSF102114">
    <property type="entry name" value="Radical SAM enzymes"/>
    <property type="match status" value="1"/>
</dbReference>
<evidence type="ECO:0000313" key="9">
    <source>
        <dbReference type="Proteomes" id="UP000464954"/>
    </source>
</evidence>
<comment type="cofactor">
    <cofactor evidence="1">
        <name>[4Fe-4S] cluster</name>
        <dbReference type="ChEBI" id="CHEBI:49883"/>
    </cofactor>
</comment>
<dbReference type="AlphaFoldDB" id="A0A6P1M8W1"/>
<dbReference type="CDD" id="cd01335">
    <property type="entry name" value="Radical_SAM"/>
    <property type="match status" value="1"/>
</dbReference>
<gene>
    <name evidence="8" type="ORF">GT409_05755</name>
</gene>
<keyword evidence="2" id="KW-0004">4Fe-4S</keyword>
<dbReference type="GO" id="GO:0046872">
    <property type="term" value="F:metal ion binding"/>
    <property type="evidence" value="ECO:0007669"/>
    <property type="project" value="UniProtKB-KW"/>
</dbReference>
<dbReference type="PANTHER" id="PTHR43787:SF11">
    <property type="entry name" value="UPF0026 PROTEIN SLR1464"/>
    <property type="match status" value="1"/>
</dbReference>
<dbReference type="EMBL" id="CP047593">
    <property type="protein sequence ID" value="QHI68974.1"/>
    <property type="molecule type" value="Genomic_DNA"/>
</dbReference>
<proteinExistence type="predicted"/>
<evidence type="ECO:0000256" key="4">
    <source>
        <dbReference type="ARBA" id="ARBA00022723"/>
    </source>
</evidence>
<dbReference type="Gene3D" id="3.20.20.70">
    <property type="entry name" value="Aldolase class I"/>
    <property type="match status" value="1"/>
</dbReference>
<reference evidence="8 9" key="1">
    <citation type="submission" date="2020-01" db="EMBL/GenBank/DDBJ databases">
        <title>Ponticoccus aerotolerans gen. nov., sp. nov., an anaerobic bacterium and proposal of Ponticoccusceae fam. nov., Ponticoccusles ord. nov. and Ponticoccuse classis nov. in the phylum Kiritimatiellaeota.</title>
        <authorList>
            <person name="Zhou L.Y."/>
            <person name="Du Z.J."/>
        </authorList>
    </citation>
    <scope>NUCLEOTIDE SEQUENCE [LARGE SCALE GENOMIC DNA]</scope>
    <source>
        <strain evidence="8 9">S-5007</strain>
    </source>
</reference>
<dbReference type="GO" id="GO:0051539">
    <property type="term" value="F:4 iron, 4 sulfur cluster binding"/>
    <property type="evidence" value="ECO:0007669"/>
    <property type="project" value="UniProtKB-KW"/>
</dbReference>
<dbReference type="SFLD" id="SFLDS00029">
    <property type="entry name" value="Radical_SAM"/>
    <property type="match status" value="1"/>
</dbReference>
<keyword evidence="3" id="KW-0949">S-adenosyl-L-methionine</keyword>
<accession>A0A6P1M8W1</accession>
<evidence type="ECO:0000256" key="6">
    <source>
        <dbReference type="ARBA" id="ARBA00023014"/>
    </source>
</evidence>
<dbReference type="Proteomes" id="UP000464954">
    <property type="component" value="Chromosome"/>
</dbReference>
<evidence type="ECO:0000313" key="8">
    <source>
        <dbReference type="EMBL" id="QHI68974.1"/>
    </source>
</evidence>
<protein>
    <submittedName>
        <fullName evidence="8">Radical SAM protein</fullName>
    </submittedName>
</protein>
<dbReference type="GO" id="GO:0003824">
    <property type="term" value="F:catalytic activity"/>
    <property type="evidence" value="ECO:0007669"/>
    <property type="project" value="InterPro"/>
</dbReference>
<evidence type="ECO:0000256" key="2">
    <source>
        <dbReference type="ARBA" id="ARBA00022485"/>
    </source>
</evidence>
<keyword evidence="4" id="KW-0479">Metal-binding</keyword>
<sequence>MKTNYKYLFGPVPSRRLGRSLGIDVTPFKTCSLDCIFCQCGCTTYHITERSEFVPFEDVCTELEQWLAQDGCADYITFAGSGEPTLYSRLGELIAFIKEKTEIPVIVLSNGTLFHRSDVCKETALADIVKVSLSAWNEPSFQKINRPASGLSFADLLAGERNFRNCFNGQLWLEVFLMEGINSKPEQVQQIAELAREIEPDTIHLNTAVRPPAETGVMPVSEKVLCSFCPLFTPPAEIIASFGTVSSANEKEVHAETLAALIHRHPATATQLAAISGSDEEGIRAALAPLVEQNQLQIEVRNGEDWYK</sequence>
<evidence type="ECO:0000256" key="5">
    <source>
        <dbReference type="ARBA" id="ARBA00023004"/>
    </source>
</evidence>
<keyword evidence="9" id="KW-1185">Reference proteome</keyword>
<keyword evidence="6" id="KW-0411">Iron-sulfur</keyword>
<dbReference type="InterPro" id="IPR013785">
    <property type="entry name" value="Aldolase_TIM"/>
</dbReference>
<dbReference type="PROSITE" id="PS51918">
    <property type="entry name" value="RADICAL_SAM"/>
    <property type="match status" value="1"/>
</dbReference>
<feature type="domain" description="Radical SAM core" evidence="7">
    <location>
        <begin position="15"/>
        <end position="243"/>
    </location>
</feature>
<evidence type="ECO:0000256" key="1">
    <source>
        <dbReference type="ARBA" id="ARBA00001966"/>
    </source>
</evidence>
<evidence type="ECO:0000256" key="3">
    <source>
        <dbReference type="ARBA" id="ARBA00022691"/>
    </source>
</evidence>
<dbReference type="InterPro" id="IPR007197">
    <property type="entry name" value="rSAM"/>
</dbReference>
<name>A0A6P1M8W1_9BACT</name>
<dbReference type="InterPro" id="IPR058240">
    <property type="entry name" value="rSAM_sf"/>
</dbReference>
<dbReference type="PANTHER" id="PTHR43787">
    <property type="entry name" value="FEMO COFACTOR BIOSYNTHESIS PROTEIN NIFB-RELATED"/>
    <property type="match status" value="1"/>
</dbReference>
<dbReference type="RefSeq" id="WP_160627817.1">
    <property type="nucleotide sequence ID" value="NZ_CP047593.1"/>
</dbReference>
<dbReference type="SFLD" id="SFLDG01083">
    <property type="entry name" value="Uncharacterised_Radical_SAM_Su"/>
    <property type="match status" value="1"/>
</dbReference>
<evidence type="ECO:0000259" key="7">
    <source>
        <dbReference type="PROSITE" id="PS51918"/>
    </source>
</evidence>
<keyword evidence="5" id="KW-0408">Iron</keyword>
<dbReference type="Pfam" id="PF04055">
    <property type="entry name" value="Radical_SAM"/>
    <property type="match status" value="1"/>
</dbReference>
<dbReference type="InterPro" id="IPR040084">
    <property type="entry name" value="GTPase_Obg"/>
</dbReference>
<organism evidence="8 9">
    <name type="scientific">Tichowtungia aerotolerans</name>
    <dbReference type="NCBI Taxonomy" id="2697043"/>
    <lineage>
        <taxon>Bacteria</taxon>
        <taxon>Pseudomonadati</taxon>
        <taxon>Kiritimatiellota</taxon>
        <taxon>Tichowtungiia</taxon>
        <taxon>Tichowtungiales</taxon>
        <taxon>Tichowtungiaceae</taxon>
        <taxon>Tichowtungia</taxon>
    </lineage>
</organism>
<dbReference type="KEGG" id="taer:GT409_05755"/>